<evidence type="ECO:0000313" key="1">
    <source>
        <dbReference type="EMBL" id="KAL2865076.1"/>
    </source>
</evidence>
<reference evidence="1 2" key="1">
    <citation type="submission" date="2024-07" db="EMBL/GenBank/DDBJ databases">
        <title>Section-level genome sequencing and comparative genomics of Aspergillus sections Usti and Cavernicolus.</title>
        <authorList>
            <consortium name="Lawrence Berkeley National Laboratory"/>
            <person name="Nybo J.L."/>
            <person name="Vesth T.C."/>
            <person name="Theobald S."/>
            <person name="Frisvad J.C."/>
            <person name="Larsen T.O."/>
            <person name="Kjaerboelling I."/>
            <person name="Rothschild-Mancinelli K."/>
            <person name="Lyhne E.K."/>
            <person name="Kogle M.E."/>
            <person name="Barry K."/>
            <person name="Clum A."/>
            <person name="Na H."/>
            <person name="Ledsgaard L."/>
            <person name="Lin J."/>
            <person name="Lipzen A."/>
            <person name="Kuo A."/>
            <person name="Riley R."/>
            <person name="Mondo S."/>
            <person name="Labutti K."/>
            <person name="Haridas S."/>
            <person name="Pangalinan J."/>
            <person name="Salamov A.A."/>
            <person name="Simmons B.A."/>
            <person name="Magnuson J.K."/>
            <person name="Chen J."/>
            <person name="Drula E."/>
            <person name="Henrissat B."/>
            <person name="Wiebenga A."/>
            <person name="Lubbers R.J."/>
            <person name="Gomes A.C."/>
            <person name="Macurrencykelacurrency M.R."/>
            <person name="Stajich J."/>
            <person name="Grigoriev I.V."/>
            <person name="Mortensen U.H."/>
            <person name="De Vries R.P."/>
            <person name="Baker S.E."/>
            <person name="Andersen M.R."/>
        </authorList>
    </citation>
    <scope>NUCLEOTIDE SEQUENCE [LARGE SCALE GENOMIC DNA]</scope>
    <source>
        <strain evidence="1 2">CBS 449.75</strain>
    </source>
</reference>
<protein>
    <submittedName>
        <fullName evidence="1">Uncharacterized protein</fullName>
    </submittedName>
</protein>
<name>A0ABR4LKT4_9EURO</name>
<evidence type="ECO:0000313" key="2">
    <source>
        <dbReference type="Proteomes" id="UP001610432"/>
    </source>
</evidence>
<keyword evidence="2" id="KW-1185">Reference proteome</keyword>
<accession>A0ABR4LKT4</accession>
<dbReference type="Proteomes" id="UP001610432">
    <property type="component" value="Unassembled WGS sequence"/>
</dbReference>
<sequence length="113" mass="13044">MIGDKALQGEWEKISGNVFKIKEHMIMEFEGVSCNILDETGKHLAGPFSEKDALVKREVRPGDNCYILYARIRFVRVSSRAAELPQYGNTICHCQSSIIHFTRPDLTRHHRHY</sequence>
<organism evidence="1 2">
    <name type="scientific">Aspergillus lucknowensis</name>
    <dbReference type="NCBI Taxonomy" id="176173"/>
    <lineage>
        <taxon>Eukaryota</taxon>
        <taxon>Fungi</taxon>
        <taxon>Dikarya</taxon>
        <taxon>Ascomycota</taxon>
        <taxon>Pezizomycotina</taxon>
        <taxon>Eurotiomycetes</taxon>
        <taxon>Eurotiomycetidae</taxon>
        <taxon>Eurotiales</taxon>
        <taxon>Aspergillaceae</taxon>
        <taxon>Aspergillus</taxon>
        <taxon>Aspergillus subgen. Nidulantes</taxon>
    </lineage>
</organism>
<dbReference type="GeneID" id="98140344"/>
<gene>
    <name evidence="1" type="ORF">BJX67DRAFT_187374</name>
</gene>
<comment type="caution">
    <text evidence="1">The sequence shown here is derived from an EMBL/GenBank/DDBJ whole genome shotgun (WGS) entry which is preliminary data.</text>
</comment>
<dbReference type="RefSeq" id="XP_070884055.1">
    <property type="nucleotide sequence ID" value="XM_071025272.1"/>
</dbReference>
<proteinExistence type="predicted"/>
<dbReference type="EMBL" id="JBFXLQ010000034">
    <property type="protein sequence ID" value="KAL2865076.1"/>
    <property type="molecule type" value="Genomic_DNA"/>
</dbReference>